<feature type="coiled-coil region" evidence="6">
    <location>
        <begin position="426"/>
        <end position="486"/>
    </location>
</feature>
<protein>
    <submittedName>
        <fullName evidence="9">AAA domain-containing protein</fullName>
    </submittedName>
</protein>
<evidence type="ECO:0000313" key="10">
    <source>
        <dbReference type="Proteomes" id="UP001139521"/>
    </source>
</evidence>
<dbReference type="Gene3D" id="3.40.50.300">
    <property type="entry name" value="P-loop containing nucleotide triphosphate hydrolases"/>
    <property type="match status" value="3"/>
</dbReference>
<keyword evidence="5" id="KW-0067">ATP-binding</keyword>
<evidence type="ECO:0000256" key="4">
    <source>
        <dbReference type="ARBA" id="ARBA00022806"/>
    </source>
</evidence>
<dbReference type="GO" id="GO:0043139">
    <property type="term" value="F:5'-3' DNA helicase activity"/>
    <property type="evidence" value="ECO:0007669"/>
    <property type="project" value="TreeGrafter"/>
</dbReference>
<reference evidence="9" key="1">
    <citation type="submission" date="2022-01" db="EMBL/GenBank/DDBJ databases">
        <title>Genome sequencing of Zunongwangia sp. M21534 genome.</title>
        <authorList>
            <person name="Chen Y."/>
            <person name="Dong C."/>
            <person name="Shao Z."/>
        </authorList>
    </citation>
    <scope>NUCLEOTIDE SEQUENCE</scope>
    <source>
        <strain evidence="9">MCCC M21534</strain>
    </source>
</reference>
<keyword evidence="6" id="KW-0175">Coiled coil</keyword>
<dbReference type="Pfam" id="PF13086">
    <property type="entry name" value="AAA_11"/>
    <property type="match status" value="2"/>
</dbReference>
<dbReference type="Pfam" id="PF13087">
    <property type="entry name" value="AAA_12"/>
    <property type="match status" value="1"/>
</dbReference>
<evidence type="ECO:0000256" key="2">
    <source>
        <dbReference type="ARBA" id="ARBA00022741"/>
    </source>
</evidence>
<gene>
    <name evidence="9" type="ORF">L1967_21735</name>
</gene>
<dbReference type="AlphaFoldDB" id="A0A9X2CMA1"/>
<comment type="similarity">
    <text evidence="1">Belongs to the DNA2/NAM7 helicase family.</text>
</comment>
<dbReference type="PANTHER" id="PTHR43788:SF16">
    <property type="entry name" value="HELICASE WITH ZINC FINGER 2"/>
    <property type="match status" value="1"/>
</dbReference>
<evidence type="ECO:0000259" key="8">
    <source>
        <dbReference type="Pfam" id="PF13087"/>
    </source>
</evidence>
<evidence type="ECO:0000256" key="5">
    <source>
        <dbReference type="ARBA" id="ARBA00022840"/>
    </source>
</evidence>
<organism evidence="9 10">
    <name type="scientific">Zunongwangia pacifica</name>
    <dbReference type="NCBI Taxonomy" id="2911062"/>
    <lineage>
        <taxon>Bacteria</taxon>
        <taxon>Pseudomonadati</taxon>
        <taxon>Bacteroidota</taxon>
        <taxon>Flavobacteriia</taxon>
        <taxon>Flavobacteriales</taxon>
        <taxon>Flavobacteriaceae</taxon>
        <taxon>Zunongwangia</taxon>
    </lineage>
</organism>
<dbReference type="RefSeq" id="WP_249603594.1">
    <property type="nucleotide sequence ID" value="NZ_JAKHSK010000067.1"/>
</dbReference>
<dbReference type="GO" id="GO:0005524">
    <property type="term" value="F:ATP binding"/>
    <property type="evidence" value="ECO:0007669"/>
    <property type="project" value="UniProtKB-KW"/>
</dbReference>
<feature type="domain" description="DNA2/NAM7 helicase helicase" evidence="7">
    <location>
        <begin position="398"/>
        <end position="555"/>
    </location>
</feature>
<dbReference type="Proteomes" id="UP001139521">
    <property type="component" value="Unassembled WGS sequence"/>
</dbReference>
<comment type="caution">
    <text evidence="9">The sequence shown here is derived from an EMBL/GenBank/DDBJ whole genome shotgun (WGS) entry which is preliminary data.</text>
</comment>
<accession>A0A9X2CMA1</accession>
<evidence type="ECO:0000256" key="1">
    <source>
        <dbReference type="ARBA" id="ARBA00007913"/>
    </source>
</evidence>
<dbReference type="InterPro" id="IPR041677">
    <property type="entry name" value="DNA2/NAM7_AAA_11"/>
</dbReference>
<dbReference type="InterPro" id="IPR027417">
    <property type="entry name" value="P-loop_NTPase"/>
</dbReference>
<dbReference type="SUPFAM" id="SSF52540">
    <property type="entry name" value="P-loop containing nucleoside triphosphate hydrolases"/>
    <property type="match status" value="1"/>
</dbReference>
<sequence length="792" mass="90730">MNATQIRKVCITACKTYTQFLTDKGGGVYRISVNHIEPVGKDKFKLVIQGKIFDEETLLFKHVATNKSWDVAGIKIQVYDRDKNLVVIKPNTESYQFFAENQPKDWEILSDMKFLIERVQKWYETNGASLKLPHKKPVISAPSNSFFFTDLHLPSSEQQEALNLIFNTPFSYIWGAPGTGKTQYVLSYAILNYLKHNKKVAIVAPTNHALEQIFRGVVKMTDKAGISRDAIIRLGGPSKKFADEFPEICEIIGLENELKKIRQQLSVLQNILGIDEQSNNIKLLQKALEDIKVYQAKEEKLLANEKSLQSTKANLKSLASKAIEYDLKLKEFRIERERLKKKQNSALVTLVTFFGKRKNYQELIDHTIQQEAEYTIRKNEIDSTIEKYSNELKIKEDKLAEGWQLAKDVLIKVKTAIQAVDYFANTQVITDRLKNLEKDLKKFIEESNDSGSVYESIGKEYAHHSKEELYLKLESLKNEEERLINYSTEERLKNVSIIGATLDTYLYRFKEDKLNVHHIFLDEAGYSNVIKAQTLFNQDTPVTFLGDHMQLPPVCEISQRDIQQNENYREVLVWDQSAIFIEDLYKQDSLIPVLNRYLNKSKPEFVELKKENLTITHRFGNRLANVLEKFVYPEGFSSGLSTETAIIILDVKNPPQYRNSGRKNESEIRAIKNLIENNFSIDSNMAVLAPYAAQVRGLASALPEYNRENKILTVHKSQGQEWDTVIYSVCDIGNGKRPWFTASDIPMSSGLNNINTAISRAKKQLIVVCDKESWLSMNGQFIKGILEVATLS</sequence>
<evidence type="ECO:0000313" key="9">
    <source>
        <dbReference type="EMBL" id="MCL6220921.1"/>
    </source>
</evidence>
<dbReference type="EMBL" id="JAKHSK010000067">
    <property type="protein sequence ID" value="MCL6220921.1"/>
    <property type="molecule type" value="Genomic_DNA"/>
</dbReference>
<proteinExistence type="inferred from homology"/>
<keyword evidence="10" id="KW-1185">Reference proteome</keyword>
<name>A0A9X2CMA1_9FLAO</name>
<feature type="domain" description="DNA2/NAM7 helicase helicase" evidence="7">
    <location>
        <begin position="156"/>
        <end position="342"/>
    </location>
</feature>
<dbReference type="PANTHER" id="PTHR43788">
    <property type="entry name" value="DNA2/NAM7 HELICASE FAMILY MEMBER"/>
    <property type="match status" value="1"/>
</dbReference>
<dbReference type="InterPro" id="IPR050534">
    <property type="entry name" value="Coronavir_polyprotein_1ab"/>
</dbReference>
<feature type="domain" description="DNA2/NAM7 helicase-like C-terminal" evidence="8">
    <location>
        <begin position="642"/>
        <end position="771"/>
    </location>
</feature>
<evidence type="ECO:0000256" key="6">
    <source>
        <dbReference type="SAM" id="Coils"/>
    </source>
</evidence>
<evidence type="ECO:0000259" key="7">
    <source>
        <dbReference type="Pfam" id="PF13086"/>
    </source>
</evidence>
<dbReference type="InterPro" id="IPR041679">
    <property type="entry name" value="DNA2/NAM7-like_C"/>
</dbReference>
<keyword evidence="3" id="KW-0378">Hydrolase</keyword>
<dbReference type="GO" id="GO:0016787">
    <property type="term" value="F:hydrolase activity"/>
    <property type="evidence" value="ECO:0007669"/>
    <property type="project" value="UniProtKB-KW"/>
</dbReference>
<keyword evidence="4" id="KW-0347">Helicase</keyword>
<keyword evidence="2" id="KW-0547">Nucleotide-binding</keyword>
<feature type="coiled-coil region" evidence="6">
    <location>
        <begin position="251"/>
        <end position="342"/>
    </location>
</feature>
<evidence type="ECO:0000256" key="3">
    <source>
        <dbReference type="ARBA" id="ARBA00022801"/>
    </source>
</evidence>